<dbReference type="AlphaFoldDB" id="A0A9N9ZIY7"/>
<evidence type="ECO:0000313" key="2">
    <source>
        <dbReference type="Proteomes" id="UP000775872"/>
    </source>
</evidence>
<dbReference type="Pfam" id="PF21858">
    <property type="entry name" value="DUF6914"/>
    <property type="match status" value="1"/>
</dbReference>
<gene>
    <name evidence="1" type="ORF">CSOL1703_00006292</name>
</gene>
<sequence>MRNKRRVVIALYHRNRLSLGNNRPRLGYEAYHWGILIIPRRSLEARRLPLCSAYDATDFSVIDPKTREDLNPNHDWLFRAQHDIDPSATGRLIGRIIVGKLPNHVSKSNLDTLLADVPLPAKDASPPQSCVTWALAALGALQNAGLAWSFDIKPFQDWALAYGDRCMVDLGLSNVCEYKGEEK</sequence>
<evidence type="ECO:0000313" key="1">
    <source>
        <dbReference type="EMBL" id="CAH0056352.1"/>
    </source>
</evidence>
<dbReference type="InterPro" id="IPR054208">
    <property type="entry name" value="DUF6914"/>
</dbReference>
<accession>A0A9N9ZIY7</accession>
<name>A0A9N9ZIY7_9HYPO</name>
<dbReference type="EMBL" id="CABFOC020000063">
    <property type="protein sequence ID" value="CAH0056352.1"/>
    <property type="molecule type" value="Genomic_DNA"/>
</dbReference>
<reference evidence="1" key="1">
    <citation type="submission" date="2021-10" db="EMBL/GenBank/DDBJ databases">
        <authorList>
            <person name="Piombo E."/>
        </authorList>
    </citation>
    <scope>NUCLEOTIDE SEQUENCE</scope>
</reference>
<dbReference type="OrthoDB" id="4924482at2759"/>
<dbReference type="Proteomes" id="UP000775872">
    <property type="component" value="Unassembled WGS sequence"/>
</dbReference>
<organism evidence="1 2">
    <name type="scientific">Clonostachys solani</name>
    <dbReference type="NCBI Taxonomy" id="160281"/>
    <lineage>
        <taxon>Eukaryota</taxon>
        <taxon>Fungi</taxon>
        <taxon>Dikarya</taxon>
        <taxon>Ascomycota</taxon>
        <taxon>Pezizomycotina</taxon>
        <taxon>Sordariomycetes</taxon>
        <taxon>Hypocreomycetidae</taxon>
        <taxon>Hypocreales</taxon>
        <taxon>Bionectriaceae</taxon>
        <taxon>Clonostachys</taxon>
    </lineage>
</organism>
<protein>
    <submittedName>
        <fullName evidence="1">Uncharacterized protein</fullName>
    </submittedName>
</protein>
<comment type="caution">
    <text evidence="1">The sequence shown here is derived from an EMBL/GenBank/DDBJ whole genome shotgun (WGS) entry which is preliminary data.</text>
</comment>
<proteinExistence type="predicted"/>
<keyword evidence="2" id="KW-1185">Reference proteome</keyword>